<keyword evidence="2" id="KW-1133">Transmembrane helix</keyword>
<proteinExistence type="predicted"/>
<feature type="transmembrane region" description="Helical" evidence="2">
    <location>
        <begin position="105"/>
        <end position="125"/>
    </location>
</feature>
<sequence>MRFAERVREHPAVAGGGHAAPEPGSRSRATFGGVVVTLCLIYLMLRPVGSNEVLIPVLGVLGLTAAGLAMAHRRRVSPLLVPCIALFAMVVALGSVVGIDNPGWAYALITWVAGPVAFGLWAVALRAPLLRLTMLAAAWATIALSAFIVLYVGAQAGILPSVIPPVLLEESGAGFDGTGPATVIRLYGLSTLAAAAPMWTASLLVGAHPWLPGVALRLAAGASAIAAVMLGGRRAIILTVLLTPLIVAALRMLTATGRRARVPRWVAVTGILAVPAAAILAPRVLEQAAVQRALRALADFFSPDQGAVGVAVRTDQSRILLDEAAQRPLFGHGFGAVLESGYARNLERPWEFELQYHLLAFQVGALGIVLLCIAACCAVAALRRAALLDPSAAPVLIVTATGAIAMLVANASNPYLQAPGHMWAIALALGAVNTVLVSGDGQRHDAALRPTGSAGSADSAGSLPRAAGSSDAAAGGVGDAAAP</sequence>
<keyword evidence="4" id="KW-1185">Reference proteome</keyword>
<feature type="transmembrane region" description="Helical" evidence="2">
    <location>
        <begin position="214"/>
        <end position="230"/>
    </location>
</feature>
<organism evidence="3 4">
    <name type="scientific">Agrococcus carbonis</name>
    <dbReference type="NCBI Taxonomy" id="684552"/>
    <lineage>
        <taxon>Bacteria</taxon>
        <taxon>Bacillati</taxon>
        <taxon>Actinomycetota</taxon>
        <taxon>Actinomycetes</taxon>
        <taxon>Micrococcales</taxon>
        <taxon>Microbacteriaceae</taxon>
        <taxon>Agrococcus</taxon>
    </lineage>
</organism>
<evidence type="ECO:0000313" key="4">
    <source>
        <dbReference type="Proteomes" id="UP000199649"/>
    </source>
</evidence>
<feature type="transmembrane region" description="Helical" evidence="2">
    <location>
        <begin position="421"/>
        <end position="439"/>
    </location>
</feature>
<dbReference type="AlphaFoldDB" id="A0A1H1RFN6"/>
<evidence type="ECO:0000256" key="2">
    <source>
        <dbReference type="SAM" id="Phobius"/>
    </source>
</evidence>
<protein>
    <recommendedName>
        <fullName evidence="5">O-antigen ligase</fullName>
    </recommendedName>
</protein>
<feature type="transmembrane region" description="Helical" evidence="2">
    <location>
        <begin position="29"/>
        <end position="47"/>
    </location>
</feature>
<feature type="transmembrane region" description="Helical" evidence="2">
    <location>
        <begin position="265"/>
        <end position="285"/>
    </location>
</feature>
<keyword evidence="2" id="KW-0812">Transmembrane</keyword>
<evidence type="ECO:0000256" key="1">
    <source>
        <dbReference type="SAM" id="MobiDB-lite"/>
    </source>
</evidence>
<feature type="transmembrane region" description="Helical" evidence="2">
    <location>
        <begin position="183"/>
        <end position="207"/>
    </location>
</feature>
<keyword evidence="2" id="KW-0472">Membrane</keyword>
<accession>A0A1H1RFN6</accession>
<evidence type="ECO:0008006" key="5">
    <source>
        <dbReference type="Google" id="ProtNLM"/>
    </source>
</evidence>
<feature type="transmembrane region" description="Helical" evidence="2">
    <location>
        <begin position="356"/>
        <end position="380"/>
    </location>
</feature>
<dbReference type="EMBL" id="LT629734">
    <property type="protein sequence ID" value="SDS34564.1"/>
    <property type="molecule type" value="Genomic_DNA"/>
</dbReference>
<feature type="region of interest" description="Disordered" evidence="1">
    <location>
        <begin position="446"/>
        <end position="483"/>
    </location>
</feature>
<feature type="compositionally biased region" description="Low complexity" evidence="1">
    <location>
        <begin position="452"/>
        <end position="483"/>
    </location>
</feature>
<dbReference type="Proteomes" id="UP000199649">
    <property type="component" value="Chromosome I"/>
</dbReference>
<feature type="transmembrane region" description="Helical" evidence="2">
    <location>
        <begin position="137"/>
        <end position="163"/>
    </location>
</feature>
<feature type="transmembrane region" description="Helical" evidence="2">
    <location>
        <begin position="392"/>
        <end position="409"/>
    </location>
</feature>
<feature type="transmembrane region" description="Helical" evidence="2">
    <location>
        <begin position="53"/>
        <end position="72"/>
    </location>
</feature>
<feature type="region of interest" description="Disordered" evidence="1">
    <location>
        <begin position="1"/>
        <end position="25"/>
    </location>
</feature>
<reference evidence="4" key="1">
    <citation type="submission" date="2016-10" db="EMBL/GenBank/DDBJ databases">
        <authorList>
            <person name="Varghese N."/>
            <person name="Submissions S."/>
        </authorList>
    </citation>
    <scope>NUCLEOTIDE SEQUENCE [LARGE SCALE GENOMIC DNA]</scope>
    <source>
        <strain evidence="4">DSM 22965</strain>
    </source>
</reference>
<dbReference type="STRING" id="684552.SAMN04489719_2107"/>
<gene>
    <name evidence="3" type="ORF">SAMN04489719_2107</name>
</gene>
<name>A0A1H1RFN6_9MICO</name>
<feature type="compositionally biased region" description="Basic and acidic residues" evidence="1">
    <location>
        <begin position="1"/>
        <end position="11"/>
    </location>
</feature>
<feature type="transmembrane region" description="Helical" evidence="2">
    <location>
        <begin position="236"/>
        <end position="253"/>
    </location>
</feature>
<feature type="transmembrane region" description="Helical" evidence="2">
    <location>
        <begin position="79"/>
        <end position="99"/>
    </location>
</feature>
<evidence type="ECO:0000313" key="3">
    <source>
        <dbReference type="EMBL" id="SDS34564.1"/>
    </source>
</evidence>